<reference evidence="2" key="1">
    <citation type="submission" date="2020-10" db="EMBL/GenBank/DDBJ databases">
        <title>Unveiling of a novel bifunctional photoreceptor, Dualchrome1, isolated from a cosmopolitan green alga.</title>
        <authorList>
            <person name="Suzuki S."/>
            <person name="Kawachi M."/>
        </authorList>
    </citation>
    <scope>NUCLEOTIDE SEQUENCE</scope>
    <source>
        <strain evidence="2">NIES 2893</strain>
    </source>
</reference>
<feature type="compositionally biased region" description="Acidic residues" evidence="1">
    <location>
        <begin position="246"/>
        <end position="268"/>
    </location>
</feature>
<gene>
    <name evidence="2" type="ORF">PPROV_000219800</name>
</gene>
<feature type="compositionally biased region" description="Low complexity" evidence="1">
    <location>
        <begin position="50"/>
        <end position="63"/>
    </location>
</feature>
<feature type="compositionally biased region" description="Polar residues" evidence="1">
    <location>
        <begin position="64"/>
        <end position="77"/>
    </location>
</feature>
<feature type="region of interest" description="Disordered" evidence="1">
    <location>
        <begin position="50"/>
        <end position="77"/>
    </location>
</feature>
<feature type="compositionally biased region" description="Basic and acidic residues" evidence="1">
    <location>
        <begin position="177"/>
        <end position="187"/>
    </location>
</feature>
<feature type="compositionally biased region" description="Acidic residues" evidence="1">
    <location>
        <begin position="214"/>
        <end position="235"/>
    </location>
</feature>
<dbReference type="AlphaFoldDB" id="A0A830HAH0"/>
<protein>
    <submittedName>
        <fullName evidence="2">Uncharacterized protein</fullName>
    </submittedName>
</protein>
<evidence type="ECO:0000256" key="1">
    <source>
        <dbReference type="SAM" id="MobiDB-lite"/>
    </source>
</evidence>
<dbReference type="Proteomes" id="UP000660262">
    <property type="component" value="Unassembled WGS sequence"/>
</dbReference>
<evidence type="ECO:0000313" key="2">
    <source>
        <dbReference type="EMBL" id="GHP03443.1"/>
    </source>
</evidence>
<feature type="compositionally biased region" description="Acidic residues" evidence="1">
    <location>
        <begin position="278"/>
        <end position="299"/>
    </location>
</feature>
<organism evidence="2 3">
    <name type="scientific">Pycnococcus provasolii</name>
    <dbReference type="NCBI Taxonomy" id="41880"/>
    <lineage>
        <taxon>Eukaryota</taxon>
        <taxon>Viridiplantae</taxon>
        <taxon>Chlorophyta</taxon>
        <taxon>Pseudoscourfieldiophyceae</taxon>
        <taxon>Pseudoscourfieldiales</taxon>
        <taxon>Pycnococcaceae</taxon>
        <taxon>Pycnococcus</taxon>
    </lineage>
</organism>
<dbReference type="EMBL" id="BNJQ01000005">
    <property type="protein sequence ID" value="GHP03443.1"/>
    <property type="molecule type" value="Genomic_DNA"/>
</dbReference>
<comment type="caution">
    <text evidence="2">The sequence shown here is derived from an EMBL/GenBank/DDBJ whole genome shotgun (WGS) entry which is preliminary data.</text>
</comment>
<proteinExistence type="predicted"/>
<evidence type="ECO:0000313" key="3">
    <source>
        <dbReference type="Proteomes" id="UP000660262"/>
    </source>
</evidence>
<feature type="region of interest" description="Disordered" evidence="1">
    <location>
        <begin position="169"/>
        <end position="299"/>
    </location>
</feature>
<accession>A0A830HAH0</accession>
<keyword evidence="3" id="KW-1185">Reference proteome</keyword>
<name>A0A830HAH0_9CHLO</name>
<sequence>MLGDANGNGGPGGGDIIAPAPAHDDGIINDVAGLTNNVNGNINVSGELQGNSAQQQQQNTMQNLAHTGGNSSSSRQPTRVENLLQGYPQLDVPPPPHADADNALYKLLVQNRHVMQRTADVFKKKARAKKTRMNTPEDDAAFAKLVRMECTDEGKEDIALAGEEFPTELLRKSKSSTHGDDTARREAATAAGPAGDDWDMPRGRRRRKRHALDDDSDDDGIDDDDDGDDDDEDEGKDQQRHAGGGYDDDDDDDDEGVGLDDDDEDDYVVDQTYLNQVYDDDDDGADDLGGLDDDEGAVY</sequence>